<dbReference type="Proteomes" id="UP001177003">
    <property type="component" value="Chromosome 2"/>
</dbReference>
<reference evidence="1" key="1">
    <citation type="submission" date="2023-04" db="EMBL/GenBank/DDBJ databases">
        <authorList>
            <person name="Vijverberg K."/>
            <person name="Xiong W."/>
            <person name="Schranz E."/>
        </authorList>
    </citation>
    <scope>NUCLEOTIDE SEQUENCE</scope>
</reference>
<proteinExistence type="predicted"/>
<organism evidence="1 2">
    <name type="scientific">Lactuca saligna</name>
    <name type="common">Willowleaf lettuce</name>
    <dbReference type="NCBI Taxonomy" id="75948"/>
    <lineage>
        <taxon>Eukaryota</taxon>
        <taxon>Viridiplantae</taxon>
        <taxon>Streptophyta</taxon>
        <taxon>Embryophyta</taxon>
        <taxon>Tracheophyta</taxon>
        <taxon>Spermatophyta</taxon>
        <taxon>Magnoliopsida</taxon>
        <taxon>eudicotyledons</taxon>
        <taxon>Gunneridae</taxon>
        <taxon>Pentapetalae</taxon>
        <taxon>asterids</taxon>
        <taxon>campanulids</taxon>
        <taxon>Asterales</taxon>
        <taxon>Asteraceae</taxon>
        <taxon>Cichorioideae</taxon>
        <taxon>Cichorieae</taxon>
        <taxon>Lactucinae</taxon>
        <taxon>Lactuca</taxon>
    </lineage>
</organism>
<dbReference type="AlphaFoldDB" id="A0AA35VSG0"/>
<accession>A0AA35VSG0</accession>
<evidence type="ECO:0000313" key="2">
    <source>
        <dbReference type="Proteomes" id="UP001177003"/>
    </source>
</evidence>
<gene>
    <name evidence="1" type="ORF">LSALG_LOCUS12352</name>
</gene>
<name>A0AA35VSG0_LACSI</name>
<protein>
    <submittedName>
        <fullName evidence="1">Uncharacterized protein</fullName>
    </submittedName>
</protein>
<dbReference type="EMBL" id="OX465078">
    <property type="protein sequence ID" value="CAI9272110.1"/>
    <property type="molecule type" value="Genomic_DNA"/>
</dbReference>
<evidence type="ECO:0000313" key="1">
    <source>
        <dbReference type="EMBL" id="CAI9272110.1"/>
    </source>
</evidence>
<sequence length="164" mass="18612">MGVVLANCTTPHSHEYISFLHFPNAHCCSQITSLDTFILSRQRAKHIVHTCWQIAHRVLTTTIFGRLEPGRVVGLYFPAPDYLPFDNLKPNFLLDCYALERAEMLESRGNDLYSWLDGNKHPIYILPSCIGDSFLPDDPATWLPPDQLTPACVLPESEDEEQRG</sequence>
<keyword evidence="2" id="KW-1185">Reference proteome</keyword>